<evidence type="ECO:0000313" key="5">
    <source>
        <dbReference type="EMBL" id="ASY09393.1"/>
    </source>
</evidence>
<comment type="similarity">
    <text evidence="1">Belongs to the ParA family.</text>
</comment>
<protein>
    <submittedName>
        <fullName evidence="5">Chromosome partitioning protein</fullName>
    </submittedName>
</protein>
<evidence type="ECO:0000256" key="2">
    <source>
        <dbReference type="ARBA" id="ARBA00059092"/>
    </source>
</evidence>
<organism evidence="5 6">
    <name type="scientific">Candidatus Nanopelagicus limnae</name>
    <dbReference type="NCBI Taxonomy" id="1884634"/>
    <lineage>
        <taxon>Bacteria</taxon>
        <taxon>Bacillati</taxon>
        <taxon>Actinomycetota</taxon>
        <taxon>Actinomycetes</taxon>
        <taxon>Candidatus Nanopelagicales</taxon>
        <taxon>Candidatus Nanopelagicaceae</taxon>
        <taxon>Candidatus Nanopelagicus</taxon>
    </lineage>
</organism>
<dbReference type="InterPro" id="IPR050678">
    <property type="entry name" value="DNA_Partitioning_ATPase"/>
</dbReference>
<evidence type="ECO:0000259" key="4">
    <source>
        <dbReference type="Pfam" id="PF13614"/>
    </source>
</evidence>
<dbReference type="CDD" id="cd02042">
    <property type="entry name" value="ParAB_family"/>
    <property type="match status" value="1"/>
</dbReference>
<dbReference type="KEGG" id="abam:B1s21122_03420"/>
<comment type="function">
    <text evidence="2">May play a role in septum formation.</text>
</comment>
<dbReference type="InterPro" id="IPR027417">
    <property type="entry name" value="P-loop_NTPase"/>
</dbReference>
<dbReference type="RefSeq" id="WP_095680699.1">
    <property type="nucleotide sequence ID" value="NZ_CP016768.2"/>
</dbReference>
<name>A0A249JXY2_9ACTN</name>
<gene>
    <name evidence="5" type="ORF">B1s21122_03420</name>
</gene>
<dbReference type="Pfam" id="PF13614">
    <property type="entry name" value="AAA_31"/>
    <property type="match status" value="1"/>
</dbReference>
<dbReference type="OrthoDB" id="9815116at2"/>
<evidence type="ECO:0000313" key="6">
    <source>
        <dbReference type="Proteomes" id="UP000217153"/>
    </source>
</evidence>
<proteinExistence type="inferred from homology"/>
<reference evidence="6" key="1">
    <citation type="submission" date="2016-10" db="EMBL/GenBank/DDBJ databases">
        <title>High microdiversification within the ubiquitous acI lineage of Actinobacteria.</title>
        <authorList>
            <person name="Neuenschwander S.M."/>
            <person name="Salcher M."/>
            <person name="Ghai R."/>
            <person name="Pernthaler J."/>
        </authorList>
    </citation>
    <scope>NUCLEOTIDE SEQUENCE [LARGE SCALE GENOMIC DNA]</scope>
</reference>
<evidence type="ECO:0000256" key="3">
    <source>
        <dbReference type="SAM" id="MobiDB-lite"/>
    </source>
</evidence>
<evidence type="ECO:0000256" key="1">
    <source>
        <dbReference type="ARBA" id="ARBA00006976"/>
    </source>
</evidence>
<dbReference type="EMBL" id="CP016768">
    <property type="protein sequence ID" value="ASY09393.1"/>
    <property type="molecule type" value="Genomic_DNA"/>
</dbReference>
<dbReference type="Proteomes" id="UP000217153">
    <property type="component" value="Chromosome"/>
</dbReference>
<accession>A0A249JXY2</accession>
<keyword evidence="6" id="KW-1185">Reference proteome</keyword>
<dbReference type="AlphaFoldDB" id="A0A249JXY2"/>
<dbReference type="InterPro" id="IPR025669">
    <property type="entry name" value="AAA_dom"/>
</dbReference>
<dbReference type="FunFam" id="3.40.50.300:FF:000285">
    <property type="entry name" value="Sporulation initiation inhibitor Soj"/>
    <property type="match status" value="1"/>
</dbReference>
<sequence length="312" mass="33698">MGKNARQTSRLNAKSTLKPTRSPREESLATTADVLGKKLINFSEPTKTPEPGNAKVISVVNQKGGVGKTTTAINLGAALAEVGRRVLLIDFDSQASMTTGLGIKGPALREQYGSIWYLLNDSEAKLEDFILKSSVAGLDFIRGHEDLAAAEAAFVSEIAKEHKLRKLLAPVLDKYDVILIDCSPSLGTLTVNALTASNGVIIPMECEYFAVLGLSLVKKTIQKIKENTNPELEILGILATMFERKTSHSREVLELIDKEFPDEVFDTIISRTVRFSESTVAGVPVTAYASSSSGSASYRRLARELIARGGAK</sequence>
<dbReference type="Gene3D" id="3.40.50.300">
    <property type="entry name" value="P-loop containing nucleotide triphosphate hydrolases"/>
    <property type="match status" value="1"/>
</dbReference>
<feature type="compositionally biased region" description="Polar residues" evidence="3">
    <location>
        <begin position="1"/>
        <end position="19"/>
    </location>
</feature>
<feature type="domain" description="AAA" evidence="4">
    <location>
        <begin position="54"/>
        <end position="234"/>
    </location>
</feature>
<dbReference type="PANTHER" id="PTHR13696:SF99">
    <property type="entry name" value="COBYRINIC ACID AC-DIAMIDE SYNTHASE"/>
    <property type="match status" value="1"/>
</dbReference>
<dbReference type="PANTHER" id="PTHR13696">
    <property type="entry name" value="P-LOOP CONTAINING NUCLEOSIDE TRIPHOSPHATE HYDROLASE"/>
    <property type="match status" value="1"/>
</dbReference>
<feature type="region of interest" description="Disordered" evidence="3">
    <location>
        <begin position="1"/>
        <end position="28"/>
    </location>
</feature>
<dbReference type="SUPFAM" id="SSF52540">
    <property type="entry name" value="P-loop containing nucleoside triphosphate hydrolases"/>
    <property type="match status" value="1"/>
</dbReference>